<proteinExistence type="predicted"/>
<keyword evidence="2" id="KW-1185">Reference proteome</keyword>
<dbReference type="STRING" id="1415166.NONO_c54360"/>
<evidence type="ECO:0000313" key="1">
    <source>
        <dbReference type="EMBL" id="AHH20216.1"/>
    </source>
</evidence>
<dbReference type="EMBL" id="CP006850">
    <property type="protein sequence ID" value="AHH20216.1"/>
    <property type="molecule type" value="Genomic_DNA"/>
</dbReference>
<organism evidence="1 2">
    <name type="scientific">Nocardia nova SH22a</name>
    <dbReference type="NCBI Taxonomy" id="1415166"/>
    <lineage>
        <taxon>Bacteria</taxon>
        <taxon>Bacillati</taxon>
        <taxon>Actinomycetota</taxon>
        <taxon>Actinomycetes</taxon>
        <taxon>Mycobacteriales</taxon>
        <taxon>Nocardiaceae</taxon>
        <taxon>Nocardia</taxon>
    </lineage>
</organism>
<dbReference type="Gene3D" id="3.90.180.10">
    <property type="entry name" value="Medium-chain alcohol dehydrogenases, catalytic domain"/>
    <property type="match status" value="1"/>
</dbReference>
<accession>W5TSL7</accession>
<protein>
    <submittedName>
        <fullName evidence="1">Putative oxidoreductase</fullName>
    </submittedName>
</protein>
<name>W5TSL7_9NOCA</name>
<reference evidence="1 2" key="1">
    <citation type="journal article" date="2014" name="Appl. Environ. Microbiol.">
        <title>Insights into the Microbial Degradation of Rubber and Gutta-Percha by Analysis of the Complete Genome of Nocardia nova SH22a.</title>
        <authorList>
            <person name="Luo Q."/>
            <person name="Hiessl S."/>
            <person name="Poehlein A."/>
            <person name="Daniel R."/>
            <person name="Steinbuchel A."/>
        </authorList>
    </citation>
    <scope>NUCLEOTIDE SEQUENCE [LARGE SCALE GENOMIC DNA]</scope>
    <source>
        <strain evidence="1">SH22a</strain>
    </source>
</reference>
<dbReference type="HOGENOM" id="CLU_2194194_0_0_11"/>
<dbReference type="Pfam" id="PF13602">
    <property type="entry name" value="ADH_zinc_N_2"/>
    <property type="match status" value="1"/>
</dbReference>
<evidence type="ECO:0000313" key="2">
    <source>
        <dbReference type="Proteomes" id="UP000019150"/>
    </source>
</evidence>
<dbReference type="Proteomes" id="UP000019150">
    <property type="component" value="Chromosome"/>
</dbReference>
<dbReference type="AlphaFoldDB" id="W5TSL7"/>
<dbReference type="KEGG" id="nno:NONO_c54360"/>
<gene>
    <name evidence="1" type="ORF">NONO_c54360</name>
</gene>
<sequence length="108" mass="11751">MPNSTVVLKYSTMNSVRSVQVSFTIYFGEYGGALRQQEETLPEPGPGQVRIVNRAISSADDRVAKVIGLAERGVIRFPFAEHLPLADAARAFEISQGGHVRGKLILVP</sequence>
<dbReference type="PATRIC" id="fig|1415166.3.peg.5606"/>